<protein>
    <submittedName>
        <fullName evidence="1">Uncharacterized protein</fullName>
    </submittedName>
</protein>
<reference evidence="1" key="2">
    <citation type="journal article" date="2015" name="Fish Shellfish Immunol.">
        <title>Early steps in the European eel (Anguilla anguilla)-Vibrio vulnificus interaction in the gills: Role of the RtxA13 toxin.</title>
        <authorList>
            <person name="Callol A."/>
            <person name="Pajuelo D."/>
            <person name="Ebbesson L."/>
            <person name="Teles M."/>
            <person name="MacKenzie S."/>
            <person name="Amaro C."/>
        </authorList>
    </citation>
    <scope>NUCLEOTIDE SEQUENCE</scope>
</reference>
<dbReference type="EMBL" id="GBXM01082638">
    <property type="protein sequence ID" value="JAH25939.1"/>
    <property type="molecule type" value="Transcribed_RNA"/>
</dbReference>
<proteinExistence type="predicted"/>
<dbReference type="EMBL" id="GBXM01084484">
    <property type="protein sequence ID" value="JAH24093.1"/>
    <property type="molecule type" value="Transcribed_RNA"/>
</dbReference>
<organism evidence="1">
    <name type="scientific">Anguilla anguilla</name>
    <name type="common">European freshwater eel</name>
    <name type="synonym">Muraena anguilla</name>
    <dbReference type="NCBI Taxonomy" id="7936"/>
    <lineage>
        <taxon>Eukaryota</taxon>
        <taxon>Metazoa</taxon>
        <taxon>Chordata</taxon>
        <taxon>Craniata</taxon>
        <taxon>Vertebrata</taxon>
        <taxon>Euteleostomi</taxon>
        <taxon>Actinopterygii</taxon>
        <taxon>Neopterygii</taxon>
        <taxon>Teleostei</taxon>
        <taxon>Anguilliformes</taxon>
        <taxon>Anguillidae</taxon>
        <taxon>Anguilla</taxon>
    </lineage>
</organism>
<name>A0A0E9RA27_ANGAN</name>
<sequence>MREGGAKGPLRSYLLLV</sequence>
<dbReference type="EMBL" id="GBXM01060690">
    <property type="protein sequence ID" value="JAH47887.1"/>
    <property type="molecule type" value="Transcribed_RNA"/>
</dbReference>
<dbReference type="AlphaFoldDB" id="A0A0E9RA27"/>
<accession>A0A0E9RA27</accession>
<evidence type="ECO:0000313" key="1">
    <source>
        <dbReference type="EMBL" id="JAH25939.1"/>
    </source>
</evidence>
<reference evidence="1" key="1">
    <citation type="submission" date="2014-11" db="EMBL/GenBank/DDBJ databases">
        <authorList>
            <person name="Amaro Gonzalez C."/>
        </authorList>
    </citation>
    <scope>NUCLEOTIDE SEQUENCE</scope>
</reference>